<dbReference type="SUPFAM" id="SSF54427">
    <property type="entry name" value="NTF2-like"/>
    <property type="match status" value="1"/>
</dbReference>
<organism evidence="2 3">
    <name type="scientific">Sphaerisporangium rhizosphaerae</name>
    <dbReference type="NCBI Taxonomy" id="2269375"/>
    <lineage>
        <taxon>Bacteria</taxon>
        <taxon>Bacillati</taxon>
        <taxon>Actinomycetota</taxon>
        <taxon>Actinomycetes</taxon>
        <taxon>Streptosporangiales</taxon>
        <taxon>Streptosporangiaceae</taxon>
        <taxon>Sphaerisporangium</taxon>
    </lineage>
</organism>
<name>A0ABW2P8U7_9ACTN</name>
<gene>
    <name evidence="2" type="ORF">ACFQSB_25290</name>
</gene>
<sequence length="143" mass="14735">MSTSPTADDRASLLDHDRRFFDALVAADAAELASLLADDFVMVAVGDGAVVTRDDLLTAVSTGAVRFPVIESFPGEAVVRRVGGTGIVVGRTGMSFTGPDGAPFTADSRYTHVFTTTPTGGWHLLSAQGTQIKPPVAGEAAAV</sequence>
<dbReference type="InterPro" id="IPR032710">
    <property type="entry name" value="NTF2-like_dom_sf"/>
</dbReference>
<dbReference type="Pfam" id="PF14534">
    <property type="entry name" value="DUF4440"/>
    <property type="match status" value="1"/>
</dbReference>
<comment type="caution">
    <text evidence="2">The sequence shown here is derived from an EMBL/GenBank/DDBJ whole genome shotgun (WGS) entry which is preliminary data.</text>
</comment>
<proteinExistence type="predicted"/>
<dbReference type="InterPro" id="IPR027843">
    <property type="entry name" value="DUF4440"/>
</dbReference>
<accession>A0ABW2P8U7</accession>
<evidence type="ECO:0000313" key="3">
    <source>
        <dbReference type="Proteomes" id="UP001596496"/>
    </source>
</evidence>
<dbReference type="RefSeq" id="WP_380829465.1">
    <property type="nucleotide sequence ID" value="NZ_JBHTCG010000019.1"/>
</dbReference>
<reference evidence="3" key="1">
    <citation type="journal article" date="2019" name="Int. J. Syst. Evol. Microbiol.">
        <title>The Global Catalogue of Microorganisms (GCM) 10K type strain sequencing project: providing services to taxonomists for standard genome sequencing and annotation.</title>
        <authorList>
            <consortium name="The Broad Institute Genomics Platform"/>
            <consortium name="The Broad Institute Genome Sequencing Center for Infectious Disease"/>
            <person name="Wu L."/>
            <person name="Ma J."/>
        </authorList>
    </citation>
    <scope>NUCLEOTIDE SEQUENCE [LARGE SCALE GENOMIC DNA]</scope>
    <source>
        <strain evidence="3">CECT 7649</strain>
    </source>
</reference>
<dbReference type="EMBL" id="JBHTCG010000019">
    <property type="protein sequence ID" value="MFC7385548.1"/>
    <property type="molecule type" value="Genomic_DNA"/>
</dbReference>
<dbReference type="Gene3D" id="3.10.450.50">
    <property type="match status" value="1"/>
</dbReference>
<keyword evidence="3" id="KW-1185">Reference proteome</keyword>
<feature type="domain" description="DUF4440" evidence="1">
    <location>
        <begin position="14"/>
        <end position="123"/>
    </location>
</feature>
<dbReference type="Proteomes" id="UP001596496">
    <property type="component" value="Unassembled WGS sequence"/>
</dbReference>
<evidence type="ECO:0000259" key="1">
    <source>
        <dbReference type="Pfam" id="PF14534"/>
    </source>
</evidence>
<protein>
    <submittedName>
        <fullName evidence="2">YybH family protein</fullName>
    </submittedName>
</protein>
<evidence type="ECO:0000313" key="2">
    <source>
        <dbReference type="EMBL" id="MFC7385548.1"/>
    </source>
</evidence>